<dbReference type="EMBL" id="AP025292">
    <property type="protein sequence ID" value="BDD00367.1"/>
    <property type="molecule type" value="Genomic_DNA"/>
</dbReference>
<evidence type="ECO:0000313" key="2">
    <source>
        <dbReference type="EMBL" id="BDD00367.1"/>
    </source>
</evidence>
<dbReference type="Pfam" id="PF01814">
    <property type="entry name" value="Hemerythrin"/>
    <property type="match status" value="1"/>
</dbReference>
<gene>
    <name evidence="2" type="ORF">PEPS_26470</name>
</gene>
<evidence type="ECO:0000259" key="1">
    <source>
        <dbReference type="Pfam" id="PF01814"/>
    </source>
</evidence>
<organism evidence="2 3">
    <name type="scientific">Persicobacter psychrovividus</name>
    <dbReference type="NCBI Taxonomy" id="387638"/>
    <lineage>
        <taxon>Bacteria</taxon>
        <taxon>Pseudomonadati</taxon>
        <taxon>Bacteroidota</taxon>
        <taxon>Cytophagia</taxon>
        <taxon>Cytophagales</taxon>
        <taxon>Persicobacteraceae</taxon>
        <taxon>Persicobacter</taxon>
    </lineage>
</organism>
<dbReference type="Proteomes" id="UP001354989">
    <property type="component" value="Chromosome"/>
</dbReference>
<feature type="domain" description="Hemerythrin-like" evidence="1">
    <location>
        <begin position="48"/>
        <end position="129"/>
    </location>
</feature>
<keyword evidence="3" id="KW-1185">Reference proteome</keyword>
<dbReference type="Gene3D" id="1.20.120.520">
    <property type="entry name" value="nmb1532 protein domain like"/>
    <property type="match status" value="1"/>
</dbReference>
<proteinExistence type="predicted"/>
<dbReference type="InterPro" id="IPR012312">
    <property type="entry name" value="Hemerythrin-like"/>
</dbReference>
<evidence type="ECO:0000313" key="3">
    <source>
        <dbReference type="Proteomes" id="UP001354989"/>
    </source>
</evidence>
<protein>
    <recommendedName>
        <fullName evidence="1">Hemerythrin-like domain-containing protein</fullName>
    </recommendedName>
</protein>
<accession>A0ABN6LBL9</accession>
<reference evidence="2 3" key="1">
    <citation type="submission" date="2021-12" db="EMBL/GenBank/DDBJ databases">
        <title>Genome sequencing of bacteria with rrn-lacking chromosome and rrn-plasmid.</title>
        <authorList>
            <person name="Anda M."/>
            <person name="Iwasaki W."/>
        </authorList>
    </citation>
    <scope>NUCLEOTIDE SEQUENCE [LARGE SCALE GENOMIC DNA]</scope>
    <source>
        <strain evidence="2 3">NBRC 101262</strain>
    </source>
</reference>
<sequence length="162" mass="19256">MPQKPSNPPLKRHPNLVPLSHDHHDSLVFALRIKKFITKVDHKIMQQYILHHWESVMKNHFKEEEGCFLSVVDPQHELIVHFTEDHKAIREYIRQLGTDSPDFEKIARAFSEKLNQHIRFEERQLFPFLQEHLSDQQLEAIGHALSHKTNGCDNFPNPFWKK</sequence>
<name>A0ABN6LBL9_9BACT</name>
<dbReference type="RefSeq" id="WP_338397285.1">
    <property type="nucleotide sequence ID" value="NZ_AP025292.1"/>
</dbReference>